<proteinExistence type="inferred from homology"/>
<evidence type="ECO:0000259" key="13">
    <source>
        <dbReference type="Pfam" id="PF01618"/>
    </source>
</evidence>
<dbReference type="InterPro" id="IPR000540">
    <property type="entry name" value="Flag_MotA_CS"/>
</dbReference>
<dbReference type="InterPro" id="IPR047055">
    <property type="entry name" value="MotA-like"/>
</dbReference>
<name>A0ABT8FZW7_9MICO</name>
<dbReference type="PANTHER" id="PTHR30433:SF3">
    <property type="entry name" value="MOTILITY PROTEIN A"/>
    <property type="match status" value="1"/>
</dbReference>
<evidence type="ECO:0000256" key="9">
    <source>
        <dbReference type="ARBA" id="ARBA00022989"/>
    </source>
</evidence>
<organism evidence="15 16">
    <name type="scientific">Demequina zhanjiangensis</name>
    <dbReference type="NCBI Taxonomy" id="3051659"/>
    <lineage>
        <taxon>Bacteria</taxon>
        <taxon>Bacillati</taxon>
        <taxon>Actinomycetota</taxon>
        <taxon>Actinomycetes</taxon>
        <taxon>Micrococcales</taxon>
        <taxon>Demequinaceae</taxon>
        <taxon>Demequina</taxon>
    </lineage>
</organism>
<accession>A0ABT8FZW7</accession>
<feature type="domain" description="Motility protein A N-terminal" evidence="14">
    <location>
        <begin position="6"/>
        <end position="92"/>
    </location>
</feature>
<dbReference type="PROSITE" id="PS01307">
    <property type="entry name" value="MOTA"/>
    <property type="match status" value="1"/>
</dbReference>
<feature type="domain" description="MotA/TolQ/ExbB proton channel" evidence="13">
    <location>
        <begin position="101"/>
        <end position="220"/>
    </location>
</feature>
<keyword evidence="16" id="KW-1185">Reference proteome</keyword>
<keyword evidence="15" id="KW-0282">Flagellum</keyword>
<keyword evidence="15" id="KW-0969">Cilium</keyword>
<dbReference type="RefSeq" id="WP_301126859.1">
    <property type="nucleotide sequence ID" value="NZ_JAUHPV010000002.1"/>
</dbReference>
<comment type="similarity">
    <text evidence="2">Belongs to the MotA family.</text>
</comment>
<evidence type="ECO:0000313" key="16">
    <source>
        <dbReference type="Proteomes" id="UP001172738"/>
    </source>
</evidence>
<comment type="caution">
    <text evidence="15">The sequence shown here is derived from an EMBL/GenBank/DDBJ whole genome shotgun (WGS) entry which is preliminary data.</text>
</comment>
<feature type="transmembrane region" description="Helical" evidence="12">
    <location>
        <begin position="34"/>
        <end position="60"/>
    </location>
</feature>
<feature type="transmembrane region" description="Helical" evidence="12">
    <location>
        <begin position="145"/>
        <end position="169"/>
    </location>
</feature>
<reference evidence="15" key="1">
    <citation type="submission" date="2023-06" db="EMBL/GenBank/DDBJ databases">
        <title>SYSU T00b26.</title>
        <authorList>
            <person name="Gao L."/>
            <person name="Fang B.-Z."/>
            <person name="Li W.-J."/>
        </authorList>
    </citation>
    <scope>NUCLEOTIDE SEQUENCE</scope>
    <source>
        <strain evidence="15">SYSU T00b26</strain>
    </source>
</reference>
<dbReference type="Pfam" id="PF20560">
    <property type="entry name" value="MotA_N"/>
    <property type="match status" value="1"/>
</dbReference>
<protein>
    <submittedName>
        <fullName evidence="15">Flagellar motor protein</fullName>
    </submittedName>
</protein>
<evidence type="ECO:0000256" key="6">
    <source>
        <dbReference type="ARBA" id="ARBA00022692"/>
    </source>
</evidence>
<dbReference type="InterPro" id="IPR046786">
    <property type="entry name" value="MotA_N"/>
</dbReference>
<dbReference type="PANTHER" id="PTHR30433">
    <property type="entry name" value="CHEMOTAXIS PROTEIN MOTA"/>
    <property type="match status" value="1"/>
</dbReference>
<evidence type="ECO:0000256" key="12">
    <source>
        <dbReference type="SAM" id="Phobius"/>
    </source>
</evidence>
<evidence type="ECO:0000256" key="3">
    <source>
        <dbReference type="ARBA" id="ARBA00022448"/>
    </source>
</evidence>
<keyword evidence="15" id="KW-0966">Cell projection</keyword>
<evidence type="ECO:0000259" key="14">
    <source>
        <dbReference type="Pfam" id="PF20560"/>
    </source>
</evidence>
<evidence type="ECO:0000313" key="15">
    <source>
        <dbReference type="EMBL" id="MDN4472368.1"/>
    </source>
</evidence>
<dbReference type="Pfam" id="PF01618">
    <property type="entry name" value="MotA_ExbB"/>
    <property type="match status" value="1"/>
</dbReference>
<keyword evidence="6 12" id="KW-0812">Transmembrane</keyword>
<dbReference type="NCBIfam" id="NF006583">
    <property type="entry name" value="PRK09109.1"/>
    <property type="match status" value="1"/>
</dbReference>
<dbReference type="Proteomes" id="UP001172738">
    <property type="component" value="Unassembled WGS sequence"/>
</dbReference>
<evidence type="ECO:0000256" key="5">
    <source>
        <dbReference type="ARBA" id="ARBA00022500"/>
    </source>
</evidence>
<dbReference type="EMBL" id="JAUHPV010000002">
    <property type="protein sequence ID" value="MDN4472368.1"/>
    <property type="molecule type" value="Genomic_DNA"/>
</dbReference>
<keyword evidence="9 12" id="KW-1133">Transmembrane helix</keyword>
<evidence type="ECO:0000256" key="2">
    <source>
        <dbReference type="ARBA" id="ARBA00008038"/>
    </source>
</evidence>
<evidence type="ECO:0000256" key="7">
    <source>
        <dbReference type="ARBA" id="ARBA00022779"/>
    </source>
</evidence>
<sequence>MDVATLIGIGVAFAAVIASIFMEGSSPMSVVLPAPMMLVIGGTLGAGLATTTLKGFIAAFSSLGKYLLYKQQDAGETVDLVVSLADKARREGLLALEDATRDIDDDFIKDGLQSAIDGTDPEDLRAIMEAQIDGQKAADKAIAKVFADMGGFAPTIGIIGTVVSLVHVLENLDQPATLGHMIAAAFVATLWGLLSANLIWLPISARIKRISELEAQKKEMAMEGLLAIQAGANPRSVGARLRALAFDAKKPAKEAA</sequence>
<keyword evidence="8" id="KW-0375">Hydrogen ion transport</keyword>
<feature type="transmembrane region" description="Helical" evidence="12">
    <location>
        <begin position="181"/>
        <end position="201"/>
    </location>
</feature>
<dbReference type="InterPro" id="IPR002898">
    <property type="entry name" value="MotA_ExbB_proton_chnl"/>
</dbReference>
<evidence type="ECO:0000256" key="11">
    <source>
        <dbReference type="ARBA" id="ARBA00023136"/>
    </source>
</evidence>
<evidence type="ECO:0000256" key="10">
    <source>
        <dbReference type="ARBA" id="ARBA00023065"/>
    </source>
</evidence>
<keyword evidence="5" id="KW-0145">Chemotaxis</keyword>
<evidence type="ECO:0000256" key="4">
    <source>
        <dbReference type="ARBA" id="ARBA00022475"/>
    </source>
</evidence>
<keyword evidence="4" id="KW-1003">Cell membrane</keyword>
<gene>
    <name evidence="15" type="ORF">QQX04_05110</name>
</gene>
<evidence type="ECO:0000256" key="8">
    <source>
        <dbReference type="ARBA" id="ARBA00022781"/>
    </source>
</evidence>
<evidence type="ECO:0000256" key="1">
    <source>
        <dbReference type="ARBA" id="ARBA00004651"/>
    </source>
</evidence>
<keyword evidence="3" id="KW-0813">Transport</keyword>
<keyword evidence="10" id="KW-0406">Ion transport</keyword>
<keyword evidence="7" id="KW-0283">Flagellar rotation</keyword>
<comment type="subcellular location">
    <subcellularLocation>
        <location evidence="1">Cell membrane</location>
        <topology evidence="1">Multi-pass membrane protein</topology>
    </subcellularLocation>
</comment>
<keyword evidence="11 12" id="KW-0472">Membrane</keyword>